<accession>R7V6P6</accession>
<feature type="compositionally biased region" description="Low complexity" evidence="2">
    <location>
        <begin position="203"/>
        <end position="217"/>
    </location>
</feature>
<proteinExistence type="predicted"/>
<dbReference type="OrthoDB" id="125347at2759"/>
<dbReference type="PROSITE" id="PS51253">
    <property type="entry name" value="HTH_CENPB"/>
    <property type="match status" value="1"/>
</dbReference>
<dbReference type="InterPro" id="IPR009057">
    <property type="entry name" value="Homeodomain-like_sf"/>
</dbReference>
<reference evidence="6" key="1">
    <citation type="submission" date="2012-12" db="EMBL/GenBank/DDBJ databases">
        <authorList>
            <person name="Hellsten U."/>
            <person name="Grimwood J."/>
            <person name="Chapman J.A."/>
            <person name="Shapiro H."/>
            <person name="Aerts A."/>
            <person name="Otillar R.P."/>
            <person name="Terry A.Y."/>
            <person name="Boore J.L."/>
            <person name="Simakov O."/>
            <person name="Marletaz F."/>
            <person name="Cho S.-J."/>
            <person name="Edsinger-Gonzales E."/>
            <person name="Havlak P."/>
            <person name="Kuo D.-H."/>
            <person name="Larsson T."/>
            <person name="Lv J."/>
            <person name="Arendt D."/>
            <person name="Savage R."/>
            <person name="Osoegawa K."/>
            <person name="de Jong P."/>
            <person name="Lindberg D.R."/>
            <person name="Seaver E.C."/>
            <person name="Weisblat D.A."/>
            <person name="Putnam N.H."/>
            <person name="Grigoriev I.V."/>
            <person name="Rokhsar D.S."/>
        </authorList>
    </citation>
    <scope>NUCLEOTIDE SEQUENCE</scope>
    <source>
        <strain evidence="6">I ESC-2004</strain>
    </source>
</reference>
<dbReference type="EMBL" id="KB296213">
    <property type="protein sequence ID" value="ELU12041.1"/>
    <property type="molecule type" value="Genomic_DNA"/>
</dbReference>
<evidence type="ECO:0000259" key="3">
    <source>
        <dbReference type="PROSITE" id="PS51253"/>
    </source>
</evidence>
<feature type="domain" description="HTH CENPB-type" evidence="3">
    <location>
        <begin position="77"/>
        <end position="151"/>
    </location>
</feature>
<dbReference type="SMART" id="SM00674">
    <property type="entry name" value="CENPB"/>
    <property type="match status" value="1"/>
</dbReference>
<dbReference type="Gene3D" id="1.10.10.60">
    <property type="entry name" value="Homeodomain-like"/>
    <property type="match status" value="1"/>
</dbReference>
<evidence type="ECO:0000313" key="5">
    <source>
        <dbReference type="EnsemblMetazoa" id="CapteP219766"/>
    </source>
</evidence>
<dbReference type="InterPro" id="IPR006600">
    <property type="entry name" value="HTH_CenpB_DNA-bd_dom"/>
</dbReference>
<evidence type="ECO:0000313" key="6">
    <source>
        <dbReference type="Proteomes" id="UP000014760"/>
    </source>
</evidence>
<dbReference type="Pfam" id="PF03221">
    <property type="entry name" value="HTH_Tnp_Tc5"/>
    <property type="match status" value="1"/>
</dbReference>
<feature type="region of interest" description="Disordered" evidence="2">
    <location>
        <begin position="198"/>
        <end position="229"/>
    </location>
</feature>
<protein>
    <recommendedName>
        <fullName evidence="3">HTH CENPB-type domain-containing protein</fullName>
    </recommendedName>
</protein>
<reference evidence="5" key="3">
    <citation type="submission" date="2015-06" db="UniProtKB">
        <authorList>
            <consortium name="EnsemblMetazoa"/>
        </authorList>
    </citation>
    <scope>IDENTIFICATION</scope>
</reference>
<sequence>MDEHMYLSTKRKRTEVTHAMKAKICRLKAGRPKITIAEIHRVMLEDHGLDIGRSTIGDALRESDVWLALPETEISANTCRFRCPRFQELEEALFQWIIDQRHLNPRGPVPDQAIIAQAKIIGSTITMDQKFCYSNGWLQRFKQRRGLVNRRPSTPKPKRWRPSYLLPAKQPTIGTLETTPFQHAQLPPMMYSSNDERQVKIGSTSTQSSFTNSTYQTSDEEPQEGPSFKMEPEYDGYNDSEVAPVKPKVTLSQAREALDPVIDYFSQISEADDAEFGMQKKSVLEDLLKTKAVLERRSQRRHRQLKLTDFYVAW</sequence>
<dbReference type="EMBL" id="AMQN01005521">
    <property type="status" value="NOT_ANNOTATED_CDS"/>
    <property type="molecule type" value="Genomic_DNA"/>
</dbReference>
<gene>
    <name evidence="4" type="ORF">CAPTEDRAFT_219766</name>
</gene>
<dbReference type="EnsemblMetazoa" id="CapteT219766">
    <property type="protein sequence ID" value="CapteP219766"/>
    <property type="gene ID" value="CapteG219766"/>
</dbReference>
<dbReference type="STRING" id="283909.R7V6P6"/>
<name>R7V6P6_CAPTE</name>
<dbReference type="GO" id="GO:0003677">
    <property type="term" value="F:DNA binding"/>
    <property type="evidence" value="ECO:0007669"/>
    <property type="project" value="UniProtKB-KW"/>
</dbReference>
<evidence type="ECO:0000256" key="1">
    <source>
        <dbReference type="ARBA" id="ARBA00023125"/>
    </source>
</evidence>
<dbReference type="AlphaFoldDB" id="R7V6P6"/>
<keyword evidence="6" id="KW-1185">Reference proteome</keyword>
<reference evidence="4 6" key="2">
    <citation type="journal article" date="2013" name="Nature">
        <title>Insights into bilaterian evolution from three spiralian genomes.</title>
        <authorList>
            <person name="Simakov O."/>
            <person name="Marletaz F."/>
            <person name="Cho S.J."/>
            <person name="Edsinger-Gonzales E."/>
            <person name="Havlak P."/>
            <person name="Hellsten U."/>
            <person name="Kuo D.H."/>
            <person name="Larsson T."/>
            <person name="Lv J."/>
            <person name="Arendt D."/>
            <person name="Savage R."/>
            <person name="Osoegawa K."/>
            <person name="de Jong P."/>
            <person name="Grimwood J."/>
            <person name="Chapman J.A."/>
            <person name="Shapiro H."/>
            <person name="Aerts A."/>
            <person name="Otillar R.P."/>
            <person name="Terry A.Y."/>
            <person name="Boore J.L."/>
            <person name="Grigoriev I.V."/>
            <person name="Lindberg D.R."/>
            <person name="Seaver E.C."/>
            <person name="Weisblat D.A."/>
            <person name="Putnam N.H."/>
            <person name="Rokhsar D.S."/>
        </authorList>
    </citation>
    <scope>NUCLEOTIDE SEQUENCE</scope>
    <source>
        <strain evidence="4 6">I ESC-2004</strain>
    </source>
</reference>
<dbReference type="Proteomes" id="UP000014760">
    <property type="component" value="Unassembled WGS sequence"/>
</dbReference>
<evidence type="ECO:0000313" key="4">
    <source>
        <dbReference type="EMBL" id="ELU12041.1"/>
    </source>
</evidence>
<dbReference type="HOGENOM" id="CLU_722083_0_0_1"/>
<organism evidence="4">
    <name type="scientific">Capitella teleta</name>
    <name type="common">Polychaete worm</name>
    <dbReference type="NCBI Taxonomy" id="283909"/>
    <lineage>
        <taxon>Eukaryota</taxon>
        <taxon>Metazoa</taxon>
        <taxon>Spiralia</taxon>
        <taxon>Lophotrochozoa</taxon>
        <taxon>Annelida</taxon>
        <taxon>Polychaeta</taxon>
        <taxon>Sedentaria</taxon>
        <taxon>Scolecida</taxon>
        <taxon>Capitellidae</taxon>
        <taxon>Capitella</taxon>
    </lineage>
</organism>
<dbReference type="SUPFAM" id="SSF46689">
    <property type="entry name" value="Homeodomain-like"/>
    <property type="match status" value="1"/>
</dbReference>
<evidence type="ECO:0000256" key="2">
    <source>
        <dbReference type="SAM" id="MobiDB-lite"/>
    </source>
</evidence>
<keyword evidence="1" id="KW-0238">DNA-binding</keyword>